<feature type="domain" description="N-acetylmuramoyl-L-alanine amidase" evidence="5">
    <location>
        <begin position="14"/>
        <end position="141"/>
    </location>
</feature>
<evidence type="ECO:0000256" key="3">
    <source>
        <dbReference type="ARBA" id="ARBA00022801"/>
    </source>
</evidence>
<evidence type="ECO:0000256" key="1">
    <source>
        <dbReference type="ARBA" id="ARBA00001561"/>
    </source>
</evidence>
<dbReference type="PANTHER" id="PTHR30417:SF1">
    <property type="entry name" value="N-ACETYLMURAMOYL-L-ALANINE AMIDASE AMID"/>
    <property type="match status" value="1"/>
</dbReference>
<dbReference type="AlphaFoldDB" id="A0A367R7E0"/>
<evidence type="ECO:0000256" key="4">
    <source>
        <dbReference type="ARBA" id="ARBA00023316"/>
    </source>
</evidence>
<evidence type="ECO:0000256" key="2">
    <source>
        <dbReference type="ARBA" id="ARBA00011901"/>
    </source>
</evidence>
<dbReference type="Gene3D" id="3.40.80.10">
    <property type="entry name" value="Peptidoglycan recognition protein-like"/>
    <property type="match status" value="1"/>
</dbReference>
<dbReference type="InterPro" id="IPR036505">
    <property type="entry name" value="Amidase/PGRP_sf"/>
</dbReference>
<comment type="caution">
    <text evidence="6">The sequence shown here is derived from an EMBL/GenBank/DDBJ whole genome shotgun (WGS) entry which is preliminary data.</text>
</comment>
<organism evidence="6 7">
    <name type="scientific">Nostoc punctiforme NIES-2108</name>
    <dbReference type="NCBI Taxonomy" id="1356359"/>
    <lineage>
        <taxon>Bacteria</taxon>
        <taxon>Bacillati</taxon>
        <taxon>Cyanobacteriota</taxon>
        <taxon>Cyanophyceae</taxon>
        <taxon>Nostocales</taxon>
        <taxon>Nostocaceae</taxon>
        <taxon>Nostoc</taxon>
    </lineage>
</organism>
<proteinExistence type="predicted"/>
<dbReference type="SMART" id="SM00644">
    <property type="entry name" value="Ami_2"/>
    <property type="match status" value="1"/>
</dbReference>
<dbReference type="GO" id="GO:0009253">
    <property type="term" value="P:peptidoglycan catabolic process"/>
    <property type="evidence" value="ECO:0007669"/>
    <property type="project" value="InterPro"/>
</dbReference>
<dbReference type="Proteomes" id="UP000252085">
    <property type="component" value="Unassembled WGS sequence"/>
</dbReference>
<comment type="catalytic activity">
    <reaction evidence="1">
        <text>Hydrolyzes the link between N-acetylmuramoyl residues and L-amino acid residues in certain cell-wall glycopeptides.</text>
        <dbReference type="EC" id="3.5.1.28"/>
    </reaction>
</comment>
<sequence length="158" mass="17997">MSRPDVKWIPASSKNQNDYRELAINSIVCHNTESSLQAAIARFQDPEEQVSAHYIVARDGTCIQMVLEDHTAWHAGDRAMNHRSIGIEHVADKNNLGMTQEQQQCSLNLIGYLVDKYKIQKSHIYTHRTVDKIAGGTDCPKWIWPDEASFEKFKETIA</sequence>
<dbReference type="EMBL" id="LXQE01000166">
    <property type="protein sequence ID" value="RCJ32417.1"/>
    <property type="molecule type" value="Genomic_DNA"/>
</dbReference>
<dbReference type="EC" id="3.5.1.28" evidence="2"/>
<dbReference type="InterPro" id="IPR051206">
    <property type="entry name" value="NAMLAA_amidase_2"/>
</dbReference>
<dbReference type="SUPFAM" id="SSF55846">
    <property type="entry name" value="N-acetylmuramoyl-L-alanine amidase-like"/>
    <property type="match status" value="1"/>
</dbReference>
<reference evidence="6 7" key="1">
    <citation type="submission" date="2016-04" db="EMBL/GenBank/DDBJ databases">
        <authorList>
            <person name="Evans L.H."/>
            <person name="Alamgir A."/>
            <person name="Owens N."/>
            <person name="Weber N.D."/>
            <person name="Virtaneva K."/>
            <person name="Barbian K."/>
            <person name="Babar A."/>
            <person name="Rosenke K."/>
        </authorList>
    </citation>
    <scope>NUCLEOTIDE SEQUENCE [LARGE SCALE GENOMIC DNA]</scope>
    <source>
        <strain evidence="6">NIES-2108</strain>
    </source>
</reference>
<dbReference type="CDD" id="cd06583">
    <property type="entry name" value="PGRP"/>
    <property type="match status" value="1"/>
</dbReference>
<keyword evidence="3" id="KW-0378">Hydrolase</keyword>
<dbReference type="PANTHER" id="PTHR30417">
    <property type="entry name" value="N-ACETYLMURAMOYL-L-ALANINE AMIDASE AMID"/>
    <property type="match status" value="1"/>
</dbReference>
<protein>
    <recommendedName>
        <fullName evidence="2">N-acetylmuramoyl-L-alanine amidase</fullName>
        <ecNumber evidence="2">3.5.1.28</ecNumber>
    </recommendedName>
</protein>
<evidence type="ECO:0000313" key="7">
    <source>
        <dbReference type="Proteomes" id="UP000252085"/>
    </source>
</evidence>
<evidence type="ECO:0000259" key="5">
    <source>
        <dbReference type="SMART" id="SM00644"/>
    </source>
</evidence>
<gene>
    <name evidence="6" type="ORF">A6769_28215</name>
</gene>
<accession>A0A367R7E0</accession>
<evidence type="ECO:0000313" key="6">
    <source>
        <dbReference type="EMBL" id="RCJ32417.1"/>
    </source>
</evidence>
<dbReference type="GO" id="GO:0071555">
    <property type="term" value="P:cell wall organization"/>
    <property type="evidence" value="ECO:0007669"/>
    <property type="project" value="UniProtKB-KW"/>
</dbReference>
<keyword evidence="4" id="KW-0961">Cell wall biogenesis/degradation</keyword>
<dbReference type="GO" id="GO:0008745">
    <property type="term" value="F:N-acetylmuramoyl-L-alanine amidase activity"/>
    <property type="evidence" value="ECO:0007669"/>
    <property type="project" value="UniProtKB-EC"/>
</dbReference>
<dbReference type="GO" id="GO:0009254">
    <property type="term" value="P:peptidoglycan turnover"/>
    <property type="evidence" value="ECO:0007669"/>
    <property type="project" value="TreeGrafter"/>
</dbReference>
<dbReference type="Pfam" id="PF01510">
    <property type="entry name" value="Amidase_2"/>
    <property type="match status" value="1"/>
</dbReference>
<name>A0A367R7E0_NOSPU</name>
<dbReference type="InterPro" id="IPR002502">
    <property type="entry name" value="Amidase_domain"/>
</dbReference>